<dbReference type="PANTHER" id="PTHR35333">
    <property type="entry name" value="BETA-LACTAMASE"/>
    <property type="match status" value="1"/>
</dbReference>
<dbReference type="GO" id="GO:0004180">
    <property type="term" value="F:carboxypeptidase activity"/>
    <property type="evidence" value="ECO:0007669"/>
    <property type="project" value="UniProtKB-KW"/>
</dbReference>
<keyword evidence="3" id="KW-1185">Reference proteome</keyword>
<dbReference type="GO" id="GO:0046677">
    <property type="term" value="P:response to antibiotic"/>
    <property type="evidence" value="ECO:0007669"/>
    <property type="project" value="InterPro"/>
</dbReference>
<dbReference type="GO" id="GO:0030655">
    <property type="term" value="P:beta-lactam antibiotic catabolic process"/>
    <property type="evidence" value="ECO:0007669"/>
    <property type="project" value="InterPro"/>
</dbReference>
<dbReference type="eggNOG" id="COG2367">
    <property type="taxonomic scope" value="Bacteria"/>
</dbReference>
<name>A0A0A7FWA3_9CLOT</name>
<keyword evidence="2" id="KW-0378">Hydrolase</keyword>
<gene>
    <name evidence="2" type="ORF">U729_2023</name>
</gene>
<evidence type="ECO:0000313" key="3">
    <source>
        <dbReference type="Proteomes" id="UP000030635"/>
    </source>
</evidence>
<dbReference type="KEGG" id="cbv:U729_2023"/>
<dbReference type="HOGENOM" id="CLU_031960_9_2_9"/>
<dbReference type="InterPro" id="IPR012338">
    <property type="entry name" value="Beta-lactam/transpept-like"/>
</dbReference>
<protein>
    <submittedName>
        <fullName evidence="2">D-alanyl-D-alanine carboxypeptidase family protein</fullName>
    </submittedName>
</protein>
<keyword evidence="2" id="KW-0121">Carboxypeptidase</keyword>
<proteinExistence type="predicted"/>
<keyword evidence="2" id="KW-0645">Protease</keyword>
<dbReference type="RefSeq" id="WP_039314392.1">
    <property type="nucleotide sequence ID" value="NZ_CP006905.1"/>
</dbReference>
<feature type="domain" description="Beta-lactamase class A catalytic" evidence="1">
    <location>
        <begin position="16"/>
        <end position="229"/>
    </location>
</feature>
<dbReference type="InterPro" id="IPR045155">
    <property type="entry name" value="Beta-lactam_cat"/>
</dbReference>
<evidence type="ECO:0000259" key="1">
    <source>
        <dbReference type="Pfam" id="PF13354"/>
    </source>
</evidence>
<dbReference type="InterPro" id="IPR000871">
    <property type="entry name" value="Beta-lactam_class-A"/>
</dbReference>
<accession>A0A0A7FWA3</accession>
<dbReference type="PANTHER" id="PTHR35333:SF3">
    <property type="entry name" value="BETA-LACTAMASE-TYPE TRANSPEPTIDASE FOLD CONTAINING PROTEIN"/>
    <property type="match status" value="1"/>
</dbReference>
<dbReference type="GO" id="GO:0008800">
    <property type="term" value="F:beta-lactamase activity"/>
    <property type="evidence" value="ECO:0007669"/>
    <property type="project" value="InterPro"/>
</dbReference>
<dbReference type="STRING" id="1561.NPD11_989"/>
<dbReference type="Gene3D" id="3.40.710.10">
    <property type="entry name" value="DD-peptidase/beta-lactamase superfamily"/>
    <property type="match status" value="1"/>
</dbReference>
<dbReference type="SUPFAM" id="SSF56601">
    <property type="entry name" value="beta-lactamase/transpeptidase-like"/>
    <property type="match status" value="1"/>
</dbReference>
<dbReference type="EMBL" id="CP006905">
    <property type="protein sequence ID" value="AIY83882.1"/>
    <property type="molecule type" value="Genomic_DNA"/>
</dbReference>
<dbReference type="Pfam" id="PF13354">
    <property type="entry name" value="Beta-lactamase2"/>
    <property type="match status" value="1"/>
</dbReference>
<dbReference type="AlphaFoldDB" id="A0A0A7FWA3"/>
<dbReference type="OrthoDB" id="9775096at2"/>
<reference evidence="2 3" key="1">
    <citation type="journal article" date="2015" name="Infect. Genet. Evol.">
        <title>Genomic sequences of six botulinum neurotoxin-producing strains representing three clostridial species illustrate the mobility and diversity of botulinum neurotoxin genes.</title>
        <authorList>
            <person name="Smith T.J."/>
            <person name="Hill K.K."/>
            <person name="Xie G."/>
            <person name="Foley B.T."/>
            <person name="Williamson C.H."/>
            <person name="Foster J.T."/>
            <person name="Johnson S.L."/>
            <person name="Chertkov O."/>
            <person name="Teshima H."/>
            <person name="Gibbons H.S."/>
            <person name="Johnsky L.A."/>
            <person name="Karavis M.A."/>
            <person name="Smith L.A."/>
        </authorList>
    </citation>
    <scope>NUCLEOTIDE SEQUENCE [LARGE SCALE GENOMIC DNA]</scope>
    <source>
        <strain evidence="2 3">Sullivan</strain>
    </source>
</reference>
<evidence type="ECO:0000313" key="2">
    <source>
        <dbReference type="EMBL" id="AIY83882.1"/>
    </source>
</evidence>
<sequence>MKEIKKYLESRIGTYGFFFEDLNSGFVYGYNENVQMVAAGCMKLPVAMALIKDVELGKVTFMDKIRIDGADKVYGTGIIHEFDARDYTIFELLVAMLIQSDNTAANKIIDIVGMERINDYLKEMGLKNTVLNRKTADERKEKPKVENLTTAKDLSMAWKILYDATFLSKENSTMLIDILRRQQIKNKLALYIPDDLKYEISSKTGDKPGVENDTALIQLSKGSFTFTVLSMSIPNSVYGTVTLAKSGKMMWDNIMNNWH</sequence>
<dbReference type="Proteomes" id="UP000030635">
    <property type="component" value="Chromosome"/>
</dbReference>
<organism evidence="2 3">
    <name type="scientific">Clostridium baratii str. Sullivan</name>
    <dbReference type="NCBI Taxonomy" id="1415775"/>
    <lineage>
        <taxon>Bacteria</taxon>
        <taxon>Bacillati</taxon>
        <taxon>Bacillota</taxon>
        <taxon>Clostridia</taxon>
        <taxon>Eubacteriales</taxon>
        <taxon>Clostridiaceae</taxon>
        <taxon>Clostridium</taxon>
    </lineage>
</organism>